<proteinExistence type="predicted"/>
<comment type="caution">
    <text evidence="3">The sequence shown here is derived from an EMBL/GenBank/DDBJ whole genome shotgun (WGS) entry which is preliminary data.</text>
</comment>
<evidence type="ECO:0000313" key="4">
    <source>
        <dbReference type="Proteomes" id="UP000593564"/>
    </source>
</evidence>
<accession>A0A7J7HAN1</accession>
<feature type="compositionally biased region" description="Pro residues" evidence="1">
    <location>
        <begin position="122"/>
        <end position="135"/>
    </location>
</feature>
<sequence>MLSKASFSHFYRFFFFFWFIMLTFIILQPVTSESKLAGNAPSKIGVKRSPLPMAHSVTAGGGHSSPTPVTYQRGISYKPLQLPKRACTIYNRCRQAQPSPPSPPSPPPNACTIYNRCRRAQPSPPSPPPPPPPSP</sequence>
<feature type="compositionally biased region" description="Pro residues" evidence="1">
    <location>
        <begin position="98"/>
        <end position="109"/>
    </location>
</feature>
<evidence type="ECO:0000256" key="2">
    <source>
        <dbReference type="SAM" id="SignalP"/>
    </source>
</evidence>
<evidence type="ECO:0000256" key="1">
    <source>
        <dbReference type="SAM" id="MobiDB-lite"/>
    </source>
</evidence>
<dbReference type="AlphaFoldDB" id="A0A7J7HAN1"/>
<feature type="region of interest" description="Disordered" evidence="1">
    <location>
        <begin position="94"/>
        <end position="135"/>
    </location>
</feature>
<feature type="signal peptide" evidence="2">
    <location>
        <begin position="1"/>
        <end position="32"/>
    </location>
</feature>
<dbReference type="EMBL" id="JACBKZ010000005">
    <property type="protein sequence ID" value="KAF5949990.1"/>
    <property type="molecule type" value="Genomic_DNA"/>
</dbReference>
<keyword evidence="2" id="KW-0732">Signal</keyword>
<protein>
    <submittedName>
        <fullName evidence="3">Uncharacterized protein</fullName>
    </submittedName>
</protein>
<feature type="chain" id="PRO_5029461097" evidence="2">
    <location>
        <begin position="33"/>
        <end position="135"/>
    </location>
</feature>
<dbReference type="Proteomes" id="UP000593564">
    <property type="component" value="Unassembled WGS sequence"/>
</dbReference>
<evidence type="ECO:0000313" key="3">
    <source>
        <dbReference type="EMBL" id="KAF5949990.1"/>
    </source>
</evidence>
<name>A0A7J7HAN1_CAMSI</name>
<reference evidence="3 4" key="2">
    <citation type="submission" date="2020-07" db="EMBL/GenBank/DDBJ databases">
        <title>Genome assembly of wild tea tree DASZ reveals pedigree and selection history of tea varieties.</title>
        <authorList>
            <person name="Zhang W."/>
        </authorList>
    </citation>
    <scope>NUCLEOTIDE SEQUENCE [LARGE SCALE GENOMIC DNA]</scope>
    <source>
        <strain evidence="4">cv. G240</strain>
        <tissue evidence="3">Leaf</tissue>
    </source>
</reference>
<reference evidence="4" key="1">
    <citation type="journal article" date="2020" name="Nat. Commun.">
        <title>Genome assembly of wild tea tree DASZ reveals pedigree and selection history of tea varieties.</title>
        <authorList>
            <person name="Zhang W."/>
            <person name="Zhang Y."/>
            <person name="Qiu H."/>
            <person name="Guo Y."/>
            <person name="Wan H."/>
            <person name="Zhang X."/>
            <person name="Scossa F."/>
            <person name="Alseekh S."/>
            <person name="Zhang Q."/>
            <person name="Wang P."/>
            <person name="Xu L."/>
            <person name="Schmidt M.H."/>
            <person name="Jia X."/>
            <person name="Li D."/>
            <person name="Zhu A."/>
            <person name="Guo F."/>
            <person name="Chen W."/>
            <person name="Ni D."/>
            <person name="Usadel B."/>
            <person name="Fernie A.R."/>
            <person name="Wen W."/>
        </authorList>
    </citation>
    <scope>NUCLEOTIDE SEQUENCE [LARGE SCALE GENOMIC DNA]</scope>
    <source>
        <strain evidence="4">cv. G240</strain>
    </source>
</reference>
<keyword evidence="4" id="KW-1185">Reference proteome</keyword>
<organism evidence="3 4">
    <name type="scientific">Camellia sinensis</name>
    <name type="common">Tea plant</name>
    <name type="synonym">Thea sinensis</name>
    <dbReference type="NCBI Taxonomy" id="4442"/>
    <lineage>
        <taxon>Eukaryota</taxon>
        <taxon>Viridiplantae</taxon>
        <taxon>Streptophyta</taxon>
        <taxon>Embryophyta</taxon>
        <taxon>Tracheophyta</taxon>
        <taxon>Spermatophyta</taxon>
        <taxon>Magnoliopsida</taxon>
        <taxon>eudicotyledons</taxon>
        <taxon>Gunneridae</taxon>
        <taxon>Pentapetalae</taxon>
        <taxon>asterids</taxon>
        <taxon>Ericales</taxon>
        <taxon>Theaceae</taxon>
        <taxon>Camellia</taxon>
    </lineage>
</organism>
<gene>
    <name evidence="3" type="ORF">HYC85_011983</name>
</gene>